<name>A2C5T6_PROM3</name>
<reference evidence="12 13" key="1">
    <citation type="journal article" date="2007" name="PLoS Genet.">
        <title>Patterns and implications of gene gain and loss in the evolution of Prochlorococcus.</title>
        <authorList>
            <person name="Kettler G.C."/>
            <person name="Martiny A.C."/>
            <person name="Huang K."/>
            <person name="Zucker J."/>
            <person name="Coleman M.L."/>
            <person name="Rodrigue S."/>
            <person name="Chen F."/>
            <person name="Lapidus A."/>
            <person name="Ferriera S."/>
            <person name="Johnson J."/>
            <person name="Steglich C."/>
            <person name="Church G.M."/>
            <person name="Richardson P."/>
            <person name="Chisholm S.W."/>
        </authorList>
    </citation>
    <scope>NUCLEOTIDE SEQUENCE [LARGE SCALE GENOMIC DNA]</scope>
    <source>
        <strain evidence="12 13">MIT 9303</strain>
    </source>
</reference>
<dbReference type="InterPro" id="IPR036512">
    <property type="entry name" value="PSII_PsbZ_sf"/>
</dbReference>
<feature type="transmembrane region" description="Helical" evidence="11">
    <location>
        <begin position="7"/>
        <end position="26"/>
    </location>
</feature>
<proteinExistence type="inferred from homology"/>
<evidence type="ECO:0000256" key="10">
    <source>
        <dbReference type="RuleBase" id="RU003472"/>
    </source>
</evidence>
<evidence type="ECO:0000256" key="2">
    <source>
        <dbReference type="ARBA" id="ARBA00008367"/>
    </source>
</evidence>
<accession>A2C5T6</accession>
<organism evidence="12 13">
    <name type="scientific">Prochlorococcus marinus (strain MIT 9303)</name>
    <dbReference type="NCBI Taxonomy" id="59922"/>
    <lineage>
        <taxon>Bacteria</taxon>
        <taxon>Bacillati</taxon>
        <taxon>Cyanobacteriota</taxon>
        <taxon>Cyanophyceae</taxon>
        <taxon>Synechococcales</taxon>
        <taxon>Prochlorococcaceae</taxon>
        <taxon>Prochlorococcus</taxon>
    </lineage>
</organism>
<keyword evidence="6 11" id="KW-1133">Transmembrane helix</keyword>
<dbReference type="InterPro" id="IPR002644">
    <property type="entry name" value="PSII_PsbZ"/>
</dbReference>
<keyword evidence="8 11" id="KW-0472">Membrane</keyword>
<evidence type="ECO:0000313" key="13">
    <source>
        <dbReference type="Proteomes" id="UP000002274"/>
    </source>
</evidence>
<feature type="transmembrane region" description="Helical" evidence="11">
    <location>
        <begin position="46"/>
        <end position="65"/>
    </location>
</feature>
<evidence type="ECO:0000256" key="5">
    <source>
        <dbReference type="ARBA" id="ARBA00022692"/>
    </source>
</evidence>
<dbReference type="Gene3D" id="1.10.287.740">
    <property type="entry name" value="Photosystem II PsbZ, reaction centre"/>
    <property type="match status" value="1"/>
</dbReference>
<dbReference type="GO" id="GO:0042549">
    <property type="term" value="P:photosystem II stabilization"/>
    <property type="evidence" value="ECO:0007669"/>
    <property type="project" value="InterPro"/>
</dbReference>
<evidence type="ECO:0000256" key="8">
    <source>
        <dbReference type="ARBA" id="ARBA00023136"/>
    </source>
</evidence>
<protein>
    <recommendedName>
        <fullName evidence="10">Photosystem II reaction center protein Z</fullName>
    </recommendedName>
</protein>
<dbReference type="NCBIfam" id="TIGR03043">
    <property type="entry name" value="PS_II_psbZ"/>
    <property type="match status" value="1"/>
</dbReference>
<evidence type="ECO:0000256" key="3">
    <source>
        <dbReference type="ARBA" id="ARBA00022469"/>
    </source>
</evidence>
<dbReference type="RefSeq" id="WP_011129459.1">
    <property type="nucleotide sequence ID" value="NC_008820.1"/>
</dbReference>
<keyword evidence="4 10" id="KW-0602">Photosynthesis</keyword>
<keyword evidence="9 10" id="KW-0604">Photosystem II</keyword>
<dbReference type="AlphaFoldDB" id="A2C5T6"/>
<dbReference type="Proteomes" id="UP000002274">
    <property type="component" value="Chromosome"/>
</dbReference>
<keyword evidence="3 10" id="KW-0674">Reaction center</keyword>
<evidence type="ECO:0000313" key="12">
    <source>
        <dbReference type="EMBL" id="ABM76846.1"/>
    </source>
</evidence>
<dbReference type="GO" id="GO:0009539">
    <property type="term" value="C:photosystem II reaction center"/>
    <property type="evidence" value="ECO:0007669"/>
    <property type="project" value="InterPro"/>
</dbReference>
<keyword evidence="5 10" id="KW-0812">Transmembrane</keyword>
<evidence type="ECO:0000256" key="6">
    <source>
        <dbReference type="ARBA" id="ARBA00022989"/>
    </source>
</evidence>
<dbReference type="HOGENOM" id="CLU_2736830_0_0_3"/>
<dbReference type="STRING" id="59922.P9303_00891"/>
<evidence type="ECO:0000256" key="9">
    <source>
        <dbReference type="ARBA" id="ARBA00023276"/>
    </source>
</evidence>
<gene>
    <name evidence="12" type="ordered locus">P9303_00891</name>
</gene>
<evidence type="ECO:0000256" key="4">
    <source>
        <dbReference type="ARBA" id="ARBA00022531"/>
    </source>
</evidence>
<dbReference type="GO" id="GO:0015979">
    <property type="term" value="P:photosynthesis"/>
    <property type="evidence" value="ECO:0007669"/>
    <property type="project" value="UniProtKB-KW"/>
</dbReference>
<evidence type="ECO:0000256" key="7">
    <source>
        <dbReference type="ARBA" id="ARBA00023078"/>
    </source>
</evidence>
<sequence>MQIISDIAVNALLFASLLLVVGIPVLYATQKNPGDRRNPEIKKIEIIGGVWFHLVLLNGAISFLVV</sequence>
<dbReference type="BioCyc" id="PMAR59922:G1G80-85-MONOMER"/>
<dbReference type="EMBL" id="CP000554">
    <property type="protein sequence ID" value="ABM76846.1"/>
    <property type="molecule type" value="Genomic_DNA"/>
</dbReference>
<dbReference type="SUPFAM" id="SSF161055">
    <property type="entry name" value="PsbZ-like"/>
    <property type="match status" value="1"/>
</dbReference>
<dbReference type="KEGG" id="pmf:P9303_00891"/>
<evidence type="ECO:0000256" key="1">
    <source>
        <dbReference type="ARBA" id="ARBA00004370"/>
    </source>
</evidence>
<comment type="subcellular location">
    <subcellularLocation>
        <location evidence="1">Membrane</location>
    </subcellularLocation>
</comment>
<keyword evidence="7 10" id="KW-0793">Thylakoid</keyword>
<dbReference type="Pfam" id="PF01737">
    <property type="entry name" value="Ycf9"/>
    <property type="match status" value="1"/>
</dbReference>
<comment type="function">
    <text evidence="10">Controls the interaction of photosystem II (PSII) cores with the light-harvesting antenna, regulates electron flow through the 2 photosystem reaction centers. PSII is a light-driven water plastoquinone oxidoreductase, using light energy to abstract electrons from H(2)O, generating a proton gradient subsequently used for ATP formation.</text>
</comment>
<evidence type="ECO:0000256" key="11">
    <source>
        <dbReference type="SAM" id="Phobius"/>
    </source>
</evidence>
<comment type="similarity">
    <text evidence="2 10">Belongs to the PsbZ family.</text>
</comment>